<name>A0A6N7Y1C7_9FIRM</name>
<evidence type="ECO:0000256" key="1">
    <source>
        <dbReference type="SAM" id="Phobius"/>
    </source>
</evidence>
<dbReference type="EMBL" id="VUNQ01000038">
    <property type="protein sequence ID" value="MSU02644.1"/>
    <property type="molecule type" value="Genomic_DNA"/>
</dbReference>
<sequence>MIIPIILLPIITVSIISITVTRCSYLNIDKTKEYIGEKLSIGIIGNIPEIREVEIEFEIIDFDFL</sequence>
<protein>
    <submittedName>
        <fullName evidence="2">Uncharacterized protein</fullName>
    </submittedName>
</protein>
<reference evidence="2 3" key="1">
    <citation type="submission" date="2019-09" db="EMBL/GenBank/DDBJ databases">
        <title>In-depth cultivation of the pig gut microbiome towards novel bacterial diversity and tailored functional studies.</title>
        <authorList>
            <person name="Wylensek D."/>
            <person name="Hitch T.C.A."/>
            <person name="Clavel T."/>
        </authorList>
    </citation>
    <scope>NUCLEOTIDE SEQUENCE [LARGE SCALE GENOMIC DNA]</scope>
    <source>
        <strain evidence="2 3">WCA3-693-APC-4?</strain>
    </source>
</reference>
<gene>
    <name evidence="2" type="ORF">FYJ83_14380</name>
</gene>
<keyword evidence="1" id="KW-0472">Membrane</keyword>
<keyword evidence="1" id="KW-0812">Transmembrane</keyword>
<accession>A0A6N7Y1C7</accession>
<dbReference type="AlphaFoldDB" id="A0A6N7Y1C7"/>
<dbReference type="Proteomes" id="UP000469523">
    <property type="component" value="Unassembled WGS sequence"/>
</dbReference>
<organism evidence="2 3">
    <name type="scientific">Tissierella pigra</name>
    <dbReference type="NCBI Taxonomy" id="2607614"/>
    <lineage>
        <taxon>Bacteria</taxon>
        <taxon>Bacillati</taxon>
        <taxon>Bacillota</taxon>
        <taxon>Tissierellia</taxon>
        <taxon>Tissierellales</taxon>
        <taxon>Tissierellaceae</taxon>
        <taxon>Tissierella</taxon>
    </lineage>
</organism>
<evidence type="ECO:0000313" key="3">
    <source>
        <dbReference type="Proteomes" id="UP000469523"/>
    </source>
</evidence>
<proteinExistence type="predicted"/>
<comment type="caution">
    <text evidence="2">The sequence shown here is derived from an EMBL/GenBank/DDBJ whole genome shotgun (WGS) entry which is preliminary data.</text>
</comment>
<evidence type="ECO:0000313" key="2">
    <source>
        <dbReference type="EMBL" id="MSU02644.1"/>
    </source>
</evidence>
<dbReference type="RefSeq" id="WP_154441670.1">
    <property type="nucleotide sequence ID" value="NZ_JAHLPJ010000001.1"/>
</dbReference>
<keyword evidence="1" id="KW-1133">Transmembrane helix</keyword>
<feature type="transmembrane region" description="Helical" evidence="1">
    <location>
        <begin position="6"/>
        <end position="28"/>
    </location>
</feature>
<keyword evidence="3" id="KW-1185">Reference proteome</keyword>